<keyword evidence="2" id="KW-1185">Reference proteome</keyword>
<dbReference type="Proteomes" id="UP000016843">
    <property type="component" value="Unassembled WGS sequence"/>
</dbReference>
<proteinExistence type="predicted"/>
<accession>U5BIX3</accession>
<dbReference type="EMBL" id="AWXR01000110">
    <property type="protein sequence ID" value="ERM80345.1"/>
    <property type="molecule type" value="Genomic_DNA"/>
</dbReference>
<organism evidence="1 2">
    <name type="scientific">Rhodonellum psychrophilum GCM71 = DSM 17998</name>
    <dbReference type="NCBI Taxonomy" id="1123057"/>
    <lineage>
        <taxon>Bacteria</taxon>
        <taxon>Pseudomonadati</taxon>
        <taxon>Bacteroidota</taxon>
        <taxon>Cytophagia</taxon>
        <taxon>Cytophagales</taxon>
        <taxon>Cytophagaceae</taxon>
        <taxon>Rhodonellum</taxon>
    </lineage>
</organism>
<comment type="caution">
    <text evidence="1">The sequence shown here is derived from an EMBL/GenBank/DDBJ whole genome shotgun (WGS) entry which is preliminary data.</text>
</comment>
<gene>
    <name evidence="1" type="ORF">P872_13670</name>
</gene>
<name>U5BIX3_9BACT</name>
<evidence type="ECO:0000313" key="2">
    <source>
        <dbReference type="Proteomes" id="UP000016843"/>
    </source>
</evidence>
<reference evidence="1 2" key="1">
    <citation type="journal article" date="2013" name="Genome Announc.">
        <title>Draft Genome Sequence of the Psychrophilic and Alkaliphilic Rhodonellum psychrophilum Strain GCM71T.</title>
        <authorList>
            <person name="Hauptmann A.L."/>
            <person name="Glaring M.A."/>
            <person name="Hallin P.F."/>
            <person name="Prieme A."/>
            <person name="Stougaard P."/>
        </authorList>
    </citation>
    <scope>NUCLEOTIDE SEQUENCE [LARGE SCALE GENOMIC DNA]</scope>
    <source>
        <strain evidence="1 2">GCM71</strain>
    </source>
</reference>
<dbReference type="AlphaFoldDB" id="U5BIX3"/>
<protein>
    <submittedName>
        <fullName evidence="1">Uncharacterized protein</fullName>
    </submittedName>
</protein>
<sequence>MSPNAMILVFGDVRVIELLDEKGFRDKGLVCGDTDHG</sequence>
<evidence type="ECO:0000313" key="1">
    <source>
        <dbReference type="EMBL" id="ERM80345.1"/>
    </source>
</evidence>